<accession>A0A2G2WCE2</accession>
<evidence type="ECO:0000256" key="2">
    <source>
        <dbReference type="ARBA" id="ARBA00022664"/>
    </source>
</evidence>
<reference evidence="7" key="2">
    <citation type="journal article" date="2017" name="J. Anim. Genet.">
        <title>Multiple reference genome sequences of hot pepper reveal the massive evolution of plant disease resistance genes by retroduplication.</title>
        <authorList>
            <person name="Kim S."/>
            <person name="Park J."/>
            <person name="Yeom S.-I."/>
            <person name="Kim Y.-M."/>
            <person name="Seo E."/>
            <person name="Kim K.-T."/>
            <person name="Kim M.-S."/>
            <person name="Lee J.M."/>
            <person name="Cheong K."/>
            <person name="Shin H.-S."/>
            <person name="Kim S.-B."/>
            <person name="Han K."/>
            <person name="Lee J."/>
            <person name="Park M."/>
            <person name="Lee H.-A."/>
            <person name="Lee H.-Y."/>
            <person name="Lee Y."/>
            <person name="Oh S."/>
            <person name="Lee J.H."/>
            <person name="Choi E."/>
            <person name="Choi E."/>
            <person name="Lee S.E."/>
            <person name="Jeon J."/>
            <person name="Kim H."/>
            <person name="Choi G."/>
            <person name="Song H."/>
            <person name="Lee J."/>
            <person name="Lee S.-C."/>
            <person name="Kwon J.-K."/>
            <person name="Lee H.-Y."/>
            <person name="Koo N."/>
            <person name="Hong Y."/>
            <person name="Kim R.W."/>
            <person name="Kang W.-H."/>
            <person name="Huh J.H."/>
            <person name="Kang B.-C."/>
            <person name="Yang T.-J."/>
            <person name="Lee Y.-H."/>
            <person name="Bennetzen J.L."/>
            <person name="Choi D."/>
        </authorList>
    </citation>
    <scope>NUCLEOTIDE SEQUENCE [LARGE SCALE GENOMIC DNA]</scope>
    <source>
        <strain evidence="7">cv. PBC81</strain>
    </source>
</reference>
<organism evidence="6 7">
    <name type="scientific">Capsicum baccatum</name>
    <name type="common">Peruvian pepper</name>
    <dbReference type="NCBI Taxonomy" id="33114"/>
    <lineage>
        <taxon>Eukaryota</taxon>
        <taxon>Viridiplantae</taxon>
        <taxon>Streptophyta</taxon>
        <taxon>Embryophyta</taxon>
        <taxon>Tracheophyta</taxon>
        <taxon>Spermatophyta</taxon>
        <taxon>Magnoliopsida</taxon>
        <taxon>eudicotyledons</taxon>
        <taxon>Gunneridae</taxon>
        <taxon>Pentapetalae</taxon>
        <taxon>asterids</taxon>
        <taxon>lamiids</taxon>
        <taxon>Solanales</taxon>
        <taxon>Solanaceae</taxon>
        <taxon>Solanoideae</taxon>
        <taxon>Capsiceae</taxon>
        <taxon>Capsicum</taxon>
    </lineage>
</organism>
<keyword evidence="7" id="KW-1185">Reference proteome</keyword>
<dbReference type="AlphaFoldDB" id="A0A2G2WCE2"/>
<evidence type="ECO:0000313" key="6">
    <source>
        <dbReference type="EMBL" id="PHT42925.1"/>
    </source>
</evidence>
<keyword evidence="5" id="KW-0539">Nucleus</keyword>
<evidence type="ECO:0000313" key="7">
    <source>
        <dbReference type="Proteomes" id="UP000224567"/>
    </source>
</evidence>
<dbReference type="STRING" id="33114.A0A2G2WCE2"/>
<keyword evidence="2" id="KW-0507">mRNA processing</keyword>
<dbReference type="GO" id="GO:0006397">
    <property type="term" value="P:mRNA processing"/>
    <property type="evidence" value="ECO:0007669"/>
    <property type="project" value="UniProtKB-KW"/>
</dbReference>
<protein>
    <submittedName>
        <fullName evidence="6">Uncharacterized protein</fullName>
    </submittedName>
</protein>
<dbReference type="Proteomes" id="UP000224567">
    <property type="component" value="Unassembled WGS sequence"/>
</dbReference>
<reference evidence="6 7" key="1">
    <citation type="journal article" date="2017" name="Genome Biol.">
        <title>New reference genome sequences of hot pepper reveal the massive evolution of plant disease-resistance genes by retroduplication.</title>
        <authorList>
            <person name="Kim S."/>
            <person name="Park J."/>
            <person name="Yeom S.I."/>
            <person name="Kim Y.M."/>
            <person name="Seo E."/>
            <person name="Kim K.T."/>
            <person name="Kim M.S."/>
            <person name="Lee J.M."/>
            <person name="Cheong K."/>
            <person name="Shin H.S."/>
            <person name="Kim S.B."/>
            <person name="Han K."/>
            <person name="Lee J."/>
            <person name="Park M."/>
            <person name="Lee H.A."/>
            <person name="Lee H.Y."/>
            <person name="Lee Y."/>
            <person name="Oh S."/>
            <person name="Lee J.H."/>
            <person name="Choi E."/>
            <person name="Choi E."/>
            <person name="Lee S.E."/>
            <person name="Jeon J."/>
            <person name="Kim H."/>
            <person name="Choi G."/>
            <person name="Song H."/>
            <person name="Lee J."/>
            <person name="Lee S.C."/>
            <person name="Kwon J.K."/>
            <person name="Lee H.Y."/>
            <person name="Koo N."/>
            <person name="Hong Y."/>
            <person name="Kim R.W."/>
            <person name="Kang W.H."/>
            <person name="Huh J.H."/>
            <person name="Kang B.C."/>
            <person name="Yang T.J."/>
            <person name="Lee Y.H."/>
            <person name="Bennetzen J.L."/>
            <person name="Choi D."/>
        </authorList>
    </citation>
    <scope>NUCLEOTIDE SEQUENCE [LARGE SCALE GENOMIC DNA]</scope>
    <source>
        <strain evidence="7">cv. PBC81</strain>
    </source>
</reference>
<dbReference type="SUPFAM" id="SSF54928">
    <property type="entry name" value="RNA-binding domain, RBD"/>
    <property type="match status" value="1"/>
</dbReference>
<dbReference type="OrthoDB" id="1099063at2759"/>
<proteinExistence type="predicted"/>
<dbReference type="InterPro" id="IPR035979">
    <property type="entry name" value="RBD_domain_sf"/>
</dbReference>
<dbReference type="GO" id="GO:0005737">
    <property type="term" value="C:cytoplasm"/>
    <property type="evidence" value="ECO:0007669"/>
    <property type="project" value="TreeGrafter"/>
</dbReference>
<gene>
    <name evidence="6" type="ORF">CQW23_16950</name>
</gene>
<evidence type="ECO:0000256" key="3">
    <source>
        <dbReference type="ARBA" id="ARBA00022737"/>
    </source>
</evidence>
<dbReference type="Gene3D" id="3.30.70.330">
    <property type="match status" value="1"/>
</dbReference>
<comment type="subcellular location">
    <subcellularLocation>
        <location evidence="1">Nucleus</location>
    </subcellularLocation>
</comment>
<dbReference type="InterPro" id="IPR012677">
    <property type="entry name" value="Nucleotide-bd_a/b_plait_sf"/>
</dbReference>
<dbReference type="GO" id="GO:0005634">
    <property type="term" value="C:nucleus"/>
    <property type="evidence" value="ECO:0007669"/>
    <property type="project" value="UniProtKB-SubCell"/>
</dbReference>
<evidence type="ECO:0000256" key="1">
    <source>
        <dbReference type="ARBA" id="ARBA00004123"/>
    </source>
</evidence>
<keyword evidence="3" id="KW-0677">Repeat</keyword>
<comment type="caution">
    <text evidence="6">The sequence shown here is derived from an EMBL/GenBank/DDBJ whole genome shotgun (WGS) entry which is preliminary data.</text>
</comment>
<dbReference type="InterPro" id="IPR050374">
    <property type="entry name" value="RRT5_SRSF_SR"/>
</dbReference>
<dbReference type="PANTHER" id="PTHR23003:SF62">
    <property type="entry name" value="SERINE_ARGININE (SR)-TYPE SHUTTLING MRNA BINDING PROTEIN NPL3"/>
    <property type="match status" value="1"/>
</dbReference>
<evidence type="ECO:0000256" key="5">
    <source>
        <dbReference type="ARBA" id="ARBA00023242"/>
    </source>
</evidence>
<keyword evidence="4" id="KW-0694">RNA-binding</keyword>
<dbReference type="GO" id="GO:0003729">
    <property type="term" value="F:mRNA binding"/>
    <property type="evidence" value="ECO:0007669"/>
    <property type="project" value="TreeGrafter"/>
</dbReference>
<name>A0A2G2WCE2_CAPBA</name>
<dbReference type="PANTHER" id="PTHR23003">
    <property type="entry name" value="RNA RECOGNITION MOTIF RRM DOMAIN CONTAINING PROTEIN"/>
    <property type="match status" value="1"/>
</dbReference>
<sequence length="269" mass="30216">MMKRPPMISKPPMISLDFLIEFPKRPPNPKVMMIEEPEKFEESRDADDAIHGRDGYDFDGHRLRVELAHSGRGNSSSNNRYNSGCNNKKFGVPKRIEYRLLVTGLPHSASWYDLKVTSEFEKEWTLMKVQGWENNDQENGSAPVNHIGLGYSNTADELMEMGPENLKEVKAEILESYLPHTWFLNLAFGSVPHTIQCMSRIECECGKLSHYLCPSSLINHHYTEWYPHGLGDIEWTDGGALNILAISEGVVSVLAPASVALAVAATSIR</sequence>
<evidence type="ECO:0000256" key="4">
    <source>
        <dbReference type="ARBA" id="ARBA00022884"/>
    </source>
</evidence>
<dbReference type="EMBL" id="MLFT02000007">
    <property type="protein sequence ID" value="PHT42925.1"/>
    <property type="molecule type" value="Genomic_DNA"/>
</dbReference>